<sequence length="277" mass="29118">MFSLPSPKQTWRAVRAASDNNLGLVAAGVAFYAFLAFVPLLAALVLAYGLVADPATVSRHAQSLGTVLPSAAAELITDQLEAVTGADQGRTRLGLLLSLLAALWGASKGAKSIIIALNIVHHVEETRGFLGQTLTALLITGATILSIVAALAAITVFGFVESLLPMMPLALHTAVQLLFWVAAGLLGAAAMALIYRHAPHWEGASWRRLFPGALFATILWLAATFAFGLYVASFGNYNATYGALGAVVVMLMWLYLSAYVLLLGAEVNEVRGASRVG</sequence>
<dbReference type="GO" id="GO:0005886">
    <property type="term" value="C:plasma membrane"/>
    <property type="evidence" value="ECO:0007669"/>
    <property type="project" value="UniProtKB-SubCell"/>
</dbReference>
<organism evidence="7 8">
    <name type="scientific">Pacificimonas flava</name>
    <dbReference type="NCBI Taxonomy" id="1234595"/>
    <lineage>
        <taxon>Bacteria</taxon>
        <taxon>Pseudomonadati</taxon>
        <taxon>Pseudomonadota</taxon>
        <taxon>Alphaproteobacteria</taxon>
        <taxon>Sphingomonadales</taxon>
        <taxon>Sphingosinicellaceae</taxon>
        <taxon>Pacificimonas</taxon>
    </lineage>
</organism>
<dbReference type="PIRSF" id="PIRSF035875">
    <property type="entry name" value="RNase_BN"/>
    <property type="match status" value="1"/>
</dbReference>
<dbReference type="RefSeq" id="WP_088711300.1">
    <property type="nucleotide sequence ID" value="NZ_NFZT01000001.1"/>
</dbReference>
<keyword evidence="4 6" id="KW-1133">Transmembrane helix</keyword>
<dbReference type="PANTHER" id="PTHR30213">
    <property type="entry name" value="INNER MEMBRANE PROTEIN YHJD"/>
    <property type="match status" value="1"/>
</dbReference>
<reference evidence="8" key="1">
    <citation type="submission" date="2017-05" db="EMBL/GenBank/DDBJ databases">
        <authorList>
            <person name="Lin X."/>
        </authorList>
    </citation>
    <scope>NUCLEOTIDE SEQUENCE [LARGE SCALE GENOMIC DNA]</scope>
    <source>
        <strain evidence="8">JLT2012</strain>
    </source>
</reference>
<protein>
    <submittedName>
        <fullName evidence="7">Uncharacterized protein</fullName>
    </submittedName>
</protein>
<dbReference type="Proteomes" id="UP000198462">
    <property type="component" value="Unassembled WGS sequence"/>
</dbReference>
<feature type="transmembrane region" description="Helical" evidence="6">
    <location>
        <begin position="243"/>
        <end position="265"/>
    </location>
</feature>
<evidence type="ECO:0000256" key="3">
    <source>
        <dbReference type="ARBA" id="ARBA00022692"/>
    </source>
</evidence>
<proteinExistence type="predicted"/>
<dbReference type="Pfam" id="PF03631">
    <property type="entry name" value="Virul_fac_BrkB"/>
    <property type="match status" value="1"/>
</dbReference>
<evidence type="ECO:0000256" key="4">
    <source>
        <dbReference type="ARBA" id="ARBA00022989"/>
    </source>
</evidence>
<evidence type="ECO:0000313" key="7">
    <source>
        <dbReference type="EMBL" id="OWV34605.1"/>
    </source>
</evidence>
<feature type="transmembrane region" description="Helical" evidence="6">
    <location>
        <begin position="209"/>
        <end position="231"/>
    </location>
</feature>
<comment type="subcellular location">
    <subcellularLocation>
        <location evidence="1">Cell membrane</location>
        <topology evidence="1">Multi-pass membrane protein</topology>
    </subcellularLocation>
</comment>
<evidence type="ECO:0000256" key="2">
    <source>
        <dbReference type="ARBA" id="ARBA00022475"/>
    </source>
</evidence>
<keyword evidence="2" id="KW-1003">Cell membrane</keyword>
<feature type="transmembrane region" description="Helical" evidence="6">
    <location>
        <begin position="129"/>
        <end position="157"/>
    </location>
</feature>
<evidence type="ECO:0000256" key="6">
    <source>
        <dbReference type="SAM" id="Phobius"/>
    </source>
</evidence>
<dbReference type="OrthoDB" id="9781030at2"/>
<dbReference type="PANTHER" id="PTHR30213:SF0">
    <property type="entry name" value="UPF0761 MEMBRANE PROTEIN YIHY"/>
    <property type="match status" value="1"/>
</dbReference>
<dbReference type="AlphaFoldDB" id="A0A219B8A1"/>
<evidence type="ECO:0000256" key="1">
    <source>
        <dbReference type="ARBA" id="ARBA00004651"/>
    </source>
</evidence>
<feature type="transmembrane region" description="Helical" evidence="6">
    <location>
        <begin position="21"/>
        <end position="51"/>
    </location>
</feature>
<dbReference type="EMBL" id="NFZT01000001">
    <property type="protein sequence ID" value="OWV34605.1"/>
    <property type="molecule type" value="Genomic_DNA"/>
</dbReference>
<keyword evidence="8" id="KW-1185">Reference proteome</keyword>
<dbReference type="NCBIfam" id="TIGR00765">
    <property type="entry name" value="yihY_not_rbn"/>
    <property type="match status" value="1"/>
</dbReference>
<evidence type="ECO:0000256" key="5">
    <source>
        <dbReference type="ARBA" id="ARBA00023136"/>
    </source>
</evidence>
<accession>A0A219B8A1</accession>
<feature type="transmembrane region" description="Helical" evidence="6">
    <location>
        <begin position="177"/>
        <end position="197"/>
    </location>
</feature>
<gene>
    <name evidence="7" type="ORF">B5C34_02910</name>
</gene>
<evidence type="ECO:0000313" key="8">
    <source>
        <dbReference type="Proteomes" id="UP000198462"/>
    </source>
</evidence>
<name>A0A219B8A1_9SPHN</name>
<comment type="caution">
    <text evidence="7">The sequence shown here is derived from an EMBL/GenBank/DDBJ whole genome shotgun (WGS) entry which is preliminary data.</text>
</comment>
<keyword evidence="5 6" id="KW-0472">Membrane</keyword>
<keyword evidence="3 6" id="KW-0812">Transmembrane</keyword>
<dbReference type="InterPro" id="IPR017039">
    <property type="entry name" value="Virul_fac_BrkB"/>
</dbReference>